<reference evidence="1" key="1">
    <citation type="submission" date="2022-10" db="EMBL/GenBank/DDBJ databases">
        <title>Rhodococcus ferula Z13 complete genome.</title>
        <authorList>
            <person name="Long X."/>
            <person name="Zang M."/>
        </authorList>
    </citation>
    <scope>NUCLEOTIDE SEQUENCE</scope>
    <source>
        <strain evidence="1">Z13</strain>
    </source>
</reference>
<dbReference type="Proteomes" id="UP001156484">
    <property type="component" value="Chromosome"/>
</dbReference>
<protein>
    <submittedName>
        <fullName evidence="1">TVP38/TMEM64 family protein</fullName>
    </submittedName>
</protein>
<evidence type="ECO:0000313" key="2">
    <source>
        <dbReference type="Proteomes" id="UP001156484"/>
    </source>
</evidence>
<sequence length="232" mass="24013">MTRLIADRRVLGILVLLALLVAAALVVPHPSIGQIREWSESFHGPALVLVFFAVHAIATIAPIPRTVFTLSAGVLFGSVVGISVAAAASTVSAVLAFLLVRAVGRKAVAERLTHPKAQAIDLRLARRGWLAVGSLRLIAAAPFFVVNCCCAVSSVRLLPYTLATIVGIMPGTVAVVLLGDALTGQTHPGLMVVTAVCIALGLGGLWLEARLPEPAGSALDALTDPDRSPVSD</sequence>
<name>A0ACD4DLI5_9NOCA</name>
<dbReference type="EMBL" id="CP107551">
    <property type="protein sequence ID" value="UYP20854.1"/>
    <property type="molecule type" value="Genomic_DNA"/>
</dbReference>
<gene>
    <name evidence="1" type="ORF">OED52_10210</name>
</gene>
<accession>A0ACD4DLI5</accession>
<proteinExistence type="predicted"/>
<keyword evidence="2" id="KW-1185">Reference proteome</keyword>
<organism evidence="1 2">
    <name type="scientific">Rhodococcus sacchari</name>
    <dbReference type="NCBI Taxonomy" id="2962047"/>
    <lineage>
        <taxon>Bacteria</taxon>
        <taxon>Bacillati</taxon>
        <taxon>Actinomycetota</taxon>
        <taxon>Actinomycetes</taxon>
        <taxon>Mycobacteriales</taxon>
        <taxon>Nocardiaceae</taxon>
        <taxon>Rhodococcus</taxon>
    </lineage>
</organism>
<evidence type="ECO:0000313" key="1">
    <source>
        <dbReference type="EMBL" id="UYP20854.1"/>
    </source>
</evidence>